<feature type="domain" description="Acyl-CoA oxidase/dehydrogenase middle" evidence="17">
    <location>
        <begin position="148"/>
        <end position="246"/>
    </location>
</feature>
<dbReference type="Pfam" id="PF02770">
    <property type="entry name" value="Acyl-CoA_dh_M"/>
    <property type="match status" value="1"/>
</dbReference>
<comment type="catalytic activity">
    <reaction evidence="11">
        <text>oxidized [electron-transfer flavoprotein] + hexadecanoyl-CoA + H(+) = (2E)-hexadecenoyl-CoA + reduced [electron-transfer flavoprotein]</text>
        <dbReference type="Rhea" id="RHEA:43448"/>
        <dbReference type="Rhea" id="RHEA-COMP:10685"/>
        <dbReference type="Rhea" id="RHEA-COMP:10686"/>
        <dbReference type="ChEBI" id="CHEBI:15378"/>
        <dbReference type="ChEBI" id="CHEBI:57379"/>
        <dbReference type="ChEBI" id="CHEBI:57692"/>
        <dbReference type="ChEBI" id="CHEBI:58307"/>
        <dbReference type="ChEBI" id="CHEBI:61526"/>
    </reaction>
    <physiologicalReaction direction="left-to-right" evidence="11">
        <dbReference type="Rhea" id="RHEA:43449"/>
    </physiologicalReaction>
</comment>
<evidence type="ECO:0000256" key="4">
    <source>
        <dbReference type="ARBA" id="ARBA00022553"/>
    </source>
</evidence>
<dbReference type="InterPro" id="IPR049448">
    <property type="entry name" value="ACAD9/ACADV-like_C"/>
</dbReference>
<evidence type="ECO:0000256" key="1">
    <source>
        <dbReference type="ARBA" id="ARBA00001974"/>
    </source>
</evidence>
<dbReference type="Gene3D" id="1.20.140.10">
    <property type="entry name" value="Butyryl-CoA Dehydrogenase, subunit A, domain 3"/>
    <property type="match status" value="2"/>
</dbReference>
<comment type="similarity">
    <text evidence="3 15">Belongs to the acyl-CoA dehydrogenase family.</text>
</comment>
<keyword evidence="8" id="KW-0007">Acetylation</keyword>
<dbReference type="FunFam" id="1.20.140.10:FF:000008">
    <property type="entry name" value="acyl-CoA dehydrogenase family member 9, mitochondrial"/>
    <property type="match status" value="1"/>
</dbReference>
<dbReference type="InterPro" id="IPR009100">
    <property type="entry name" value="AcylCoA_DH/oxidase_NM_dom_sf"/>
</dbReference>
<dbReference type="GO" id="GO:0016020">
    <property type="term" value="C:membrane"/>
    <property type="evidence" value="ECO:0007669"/>
    <property type="project" value="UniProtKB-SubCell"/>
</dbReference>
<gene>
    <name evidence="20" type="ORF">BE08_24685</name>
</gene>
<dbReference type="PROSITE" id="PS00072">
    <property type="entry name" value="ACYL_COA_DH_1"/>
    <property type="match status" value="1"/>
</dbReference>
<dbReference type="InterPro" id="IPR006089">
    <property type="entry name" value="Acyl-CoA_DH_CS"/>
</dbReference>
<dbReference type="GO" id="GO:0006631">
    <property type="term" value="P:fatty acid metabolic process"/>
    <property type="evidence" value="ECO:0007669"/>
    <property type="project" value="UniProtKB-ARBA"/>
</dbReference>
<dbReference type="GO" id="GO:0050660">
    <property type="term" value="F:flavin adenine dinucleotide binding"/>
    <property type="evidence" value="ECO:0007669"/>
    <property type="project" value="InterPro"/>
</dbReference>
<evidence type="ECO:0000256" key="3">
    <source>
        <dbReference type="ARBA" id="ARBA00009347"/>
    </source>
</evidence>
<dbReference type="PANTHER" id="PTHR43884:SF9">
    <property type="entry name" value="COMPLEX I ASSEMBLY FACTOR ACAD9, MITOCHONDRIAL"/>
    <property type="match status" value="1"/>
</dbReference>
<proteinExistence type="inferred from homology"/>
<keyword evidence="6 15" id="KW-0274">FAD</keyword>
<feature type="domain" description="Acyl-CoA dehydrogenase/oxidase N-terminal" evidence="18">
    <location>
        <begin position="35"/>
        <end position="144"/>
    </location>
</feature>
<comment type="caution">
    <text evidence="20">The sequence shown here is derived from an EMBL/GenBank/DDBJ whole genome shotgun (WGS) entry which is preliminary data.</text>
</comment>
<dbReference type="Pfam" id="PF21343">
    <property type="entry name" value="ACAD9-ACADV_C"/>
    <property type="match status" value="1"/>
</dbReference>
<evidence type="ECO:0000256" key="14">
    <source>
        <dbReference type="ARBA" id="ARBA00049224"/>
    </source>
</evidence>
<dbReference type="Gene3D" id="1.10.540.10">
    <property type="entry name" value="Acyl-CoA dehydrogenase/oxidase, N-terminal domain"/>
    <property type="match status" value="1"/>
</dbReference>
<name>A0A150P5U1_SORCE</name>
<evidence type="ECO:0000256" key="7">
    <source>
        <dbReference type="ARBA" id="ARBA00022946"/>
    </source>
</evidence>
<comment type="catalytic activity">
    <reaction evidence="13">
        <text>eicosanoyl-CoA + oxidized [electron-transfer flavoprotein] + H(+) = (2E)-eicosenoyl-CoA + reduced [electron-transfer flavoprotein]</text>
        <dbReference type="Rhea" id="RHEA:47236"/>
        <dbReference type="Rhea" id="RHEA-COMP:10685"/>
        <dbReference type="Rhea" id="RHEA-COMP:10686"/>
        <dbReference type="ChEBI" id="CHEBI:15378"/>
        <dbReference type="ChEBI" id="CHEBI:57380"/>
        <dbReference type="ChEBI" id="CHEBI:57692"/>
        <dbReference type="ChEBI" id="CHEBI:58307"/>
        <dbReference type="ChEBI" id="CHEBI:74691"/>
    </reaction>
    <physiologicalReaction direction="left-to-right" evidence="13">
        <dbReference type="Rhea" id="RHEA:47237"/>
    </physiologicalReaction>
</comment>
<evidence type="ECO:0000256" key="13">
    <source>
        <dbReference type="ARBA" id="ARBA00049140"/>
    </source>
</evidence>
<dbReference type="SUPFAM" id="SSF47203">
    <property type="entry name" value="Acyl-CoA dehydrogenase C-terminal domain-like"/>
    <property type="match status" value="2"/>
</dbReference>
<evidence type="ECO:0000259" key="16">
    <source>
        <dbReference type="Pfam" id="PF00441"/>
    </source>
</evidence>
<evidence type="ECO:0000256" key="9">
    <source>
        <dbReference type="ARBA" id="ARBA00023002"/>
    </source>
</evidence>
<dbReference type="Gene3D" id="2.40.110.10">
    <property type="entry name" value="Butyryl-CoA Dehydrogenase, subunit A, domain 2"/>
    <property type="match status" value="1"/>
</dbReference>
<evidence type="ECO:0000259" key="17">
    <source>
        <dbReference type="Pfam" id="PF02770"/>
    </source>
</evidence>
<dbReference type="InterPro" id="IPR013786">
    <property type="entry name" value="AcylCoA_DH/ox_N"/>
</dbReference>
<feature type="domain" description="ACAD9/ACADV-like C-terminal" evidence="19">
    <location>
        <begin position="456"/>
        <end position="554"/>
    </location>
</feature>
<sequence length="575" mass="63383">MPPTIEQSFMKALFHGIIAEDIIFPYPELPAEDRETTSMILDSVRRFFASSVDSARIDREHAVDPGLIEQMKGLGLMGLQIPAEHGGINLSNMAYARVMQEVGGLDASIAVTLGAHQSIGFKAIQLFGTEEQKQRYLPKLATGEWMAAFALTEPGAGSDAAAIRTRAEVSADGSYYTLNGAKIWITNGGFADVFTVFARTSALEEGSKPKLTAFIVERGMGVKNGPNEHKLGIRGSSTTELFFDDVKVPRENVLGEVGKGFKVAVEVLNNGRLGLSAGCVGACNTLIRMALDRVQERRAFGRSIGDFGLIKDKIATMLAHTYALESVTYLTASLVDAKVPDFSIESAICKVVGSETLWFVVNETLQIAAGIGYMQDYPYERHLRDARINMIFEGTNEILRCFIALSGMSGPGKALADVAKAMREPIKGFGLLSDFALRKARSVLGRERMSKAHPLLSREAVTFEDYTTELANRTQDMLRKHGREIAEMQYAQRRIAEMAVDLYCMAACISRTTRAIERRGEDGARREIDLTTVFIGMAQKRLRQHVSDFEKNDDELRKAIAVRAYADRAYPFDIL</sequence>
<evidence type="ECO:0000313" key="21">
    <source>
        <dbReference type="Proteomes" id="UP000075420"/>
    </source>
</evidence>
<evidence type="ECO:0000256" key="11">
    <source>
        <dbReference type="ARBA" id="ARBA00047916"/>
    </source>
</evidence>
<dbReference type="EMBL" id="JELY01002997">
    <property type="protein sequence ID" value="KYF51069.1"/>
    <property type="molecule type" value="Genomic_DNA"/>
</dbReference>
<comment type="subcellular location">
    <subcellularLocation>
        <location evidence="2">Membrane</location>
        <topology evidence="2">Peripheral membrane protein</topology>
    </subcellularLocation>
</comment>
<evidence type="ECO:0000256" key="5">
    <source>
        <dbReference type="ARBA" id="ARBA00022630"/>
    </source>
</evidence>
<protein>
    <submittedName>
        <fullName evidence="20">Acyl-CoA dehydrogenase</fullName>
    </submittedName>
</protein>
<comment type="cofactor">
    <cofactor evidence="1 15">
        <name>FAD</name>
        <dbReference type="ChEBI" id="CHEBI:57692"/>
    </cofactor>
</comment>
<evidence type="ECO:0000256" key="6">
    <source>
        <dbReference type="ARBA" id="ARBA00022827"/>
    </source>
</evidence>
<dbReference type="InterPro" id="IPR037069">
    <property type="entry name" value="AcylCoA_DH/ox_N_sf"/>
</dbReference>
<keyword evidence="4" id="KW-0597">Phosphoprotein</keyword>
<dbReference type="AlphaFoldDB" id="A0A150P5U1"/>
<organism evidence="20 21">
    <name type="scientific">Sorangium cellulosum</name>
    <name type="common">Polyangium cellulosum</name>
    <dbReference type="NCBI Taxonomy" id="56"/>
    <lineage>
        <taxon>Bacteria</taxon>
        <taxon>Pseudomonadati</taxon>
        <taxon>Myxococcota</taxon>
        <taxon>Polyangia</taxon>
        <taxon>Polyangiales</taxon>
        <taxon>Polyangiaceae</taxon>
        <taxon>Sorangium</taxon>
    </lineage>
</organism>
<dbReference type="FunFam" id="1.10.540.10:FF:000001">
    <property type="entry name" value="Very long-chain-specific acyl-CoA dehydrogenase, mitochondrial"/>
    <property type="match status" value="1"/>
</dbReference>
<evidence type="ECO:0000256" key="8">
    <source>
        <dbReference type="ARBA" id="ARBA00022990"/>
    </source>
</evidence>
<dbReference type="Pfam" id="PF00441">
    <property type="entry name" value="Acyl-CoA_dh_1"/>
    <property type="match status" value="1"/>
</dbReference>
<dbReference type="InterPro" id="IPR036250">
    <property type="entry name" value="AcylCo_DH-like_C"/>
</dbReference>
<dbReference type="Proteomes" id="UP000075420">
    <property type="component" value="Unassembled WGS sequence"/>
</dbReference>
<reference evidence="20 21" key="1">
    <citation type="submission" date="2014-02" db="EMBL/GenBank/DDBJ databases">
        <title>The small core and large imbalanced accessory genome model reveals a collaborative survival strategy of Sorangium cellulosum strains in nature.</title>
        <authorList>
            <person name="Han K."/>
            <person name="Peng R."/>
            <person name="Blom J."/>
            <person name="Li Y.-Z."/>
        </authorList>
    </citation>
    <scope>NUCLEOTIDE SEQUENCE [LARGE SCALE GENOMIC DNA]</scope>
    <source>
        <strain evidence="20 21">So0157-25</strain>
    </source>
</reference>
<dbReference type="FunFam" id="2.40.110.10:FF:000006">
    <property type="entry name" value="very long-chain specific acyl-CoA dehydrogenase, mitochondrial"/>
    <property type="match status" value="1"/>
</dbReference>
<comment type="catalytic activity">
    <reaction evidence="12">
        <text>tetradecanoyl-CoA + oxidized [electron-transfer flavoprotein] + H(+) = (2E)-tetradecenoyl-CoA + reduced [electron-transfer flavoprotein]</text>
        <dbReference type="Rhea" id="RHEA:47316"/>
        <dbReference type="Rhea" id="RHEA-COMP:10685"/>
        <dbReference type="Rhea" id="RHEA-COMP:10686"/>
        <dbReference type="ChEBI" id="CHEBI:15378"/>
        <dbReference type="ChEBI" id="CHEBI:57385"/>
        <dbReference type="ChEBI" id="CHEBI:57692"/>
        <dbReference type="ChEBI" id="CHEBI:58307"/>
        <dbReference type="ChEBI" id="CHEBI:61405"/>
    </reaction>
    <physiologicalReaction direction="left-to-right" evidence="12">
        <dbReference type="Rhea" id="RHEA:47317"/>
    </physiologicalReaction>
</comment>
<evidence type="ECO:0000256" key="15">
    <source>
        <dbReference type="RuleBase" id="RU362125"/>
    </source>
</evidence>
<dbReference type="Pfam" id="PF02771">
    <property type="entry name" value="Acyl-CoA_dh_N"/>
    <property type="match status" value="1"/>
</dbReference>
<feature type="domain" description="Acyl-CoA dehydrogenase/oxidase C-terminal" evidence="16">
    <location>
        <begin position="258"/>
        <end position="404"/>
    </location>
</feature>
<evidence type="ECO:0000259" key="19">
    <source>
        <dbReference type="Pfam" id="PF21343"/>
    </source>
</evidence>
<evidence type="ECO:0000256" key="2">
    <source>
        <dbReference type="ARBA" id="ARBA00004170"/>
    </source>
</evidence>
<accession>A0A150P5U1</accession>
<keyword evidence="9 15" id="KW-0560">Oxidoreductase</keyword>
<comment type="catalytic activity">
    <reaction evidence="14">
        <text>octadecanoyl-CoA + oxidized [electron-transfer flavoprotein] + H(+) = (2E)-octadecenoyl-CoA + reduced [electron-transfer flavoprotein]</text>
        <dbReference type="Rhea" id="RHEA:47240"/>
        <dbReference type="Rhea" id="RHEA-COMP:10685"/>
        <dbReference type="Rhea" id="RHEA-COMP:10686"/>
        <dbReference type="ChEBI" id="CHEBI:15378"/>
        <dbReference type="ChEBI" id="CHEBI:57394"/>
        <dbReference type="ChEBI" id="CHEBI:57692"/>
        <dbReference type="ChEBI" id="CHEBI:58307"/>
        <dbReference type="ChEBI" id="CHEBI:71412"/>
    </reaction>
    <physiologicalReaction direction="left-to-right" evidence="14">
        <dbReference type="Rhea" id="RHEA:47241"/>
    </physiologicalReaction>
</comment>
<dbReference type="InterPro" id="IPR046373">
    <property type="entry name" value="Acyl-CoA_Oxase/DH_mid-dom_sf"/>
</dbReference>
<evidence type="ECO:0000313" key="20">
    <source>
        <dbReference type="EMBL" id="KYF51069.1"/>
    </source>
</evidence>
<dbReference type="GO" id="GO:0003995">
    <property type="term" value="F:acyl-CoA dehydrogenase activity"/>
    <property type="evidence" value="ECO:0007669"/>
    <property type="project" value="InterPro"/>
</dbReference>
<keyword evidence="7" id="KW-0809">Transit peptide</keyword>
<keyword evidence="5 15" id="KW-0285">Flavoprotein</keyword>
<dbReference type="InterPro" id="IPR009075">
    <property type="entry name" value="AcylCo_DH/oxidase_C"/>
</dbReference>
<keyword evidence="10" id="KW-0472">Membrane</keyword>
<evidence type="ECO:0000256" key="10">
    <source>
        <dbReference type="ARBA" id="ARBA00023136"/>
    </source>
</evidence>
<dbReference type="InterPro" id="IPR006091">
    <property type="entry name" value="Acyl-CoA_Oxase/DH_mid-dom"/>
</dbReference>
<dbReference type="SUPFAM" id="SSF56645">
    <property type="entry name" value="Acyl-CoA dehydrogenase NM domain-like"/>
    <property type="match status" value="1"/>
</dbReference>
<evidence type="ECO:0000256" key="12">
    <source>
        <dbReference type="ARBA" id="ARBA00049038"/>
    </source>
</evidence>
<dbReference type="PANTHER" id="PTHR43884">
    <property type="entry name" value="ACYL-COA DEHYDROGENASE"/>
    <property type="match status" value="1"/>
</dbReference>
<evidence type="ECO:0000259" key="18">
    <source>
        <dbReference type="Pfam" id="PF02771"/>
    </source>
</evidence>